<organism evidence="3">
    <name type="scientific">Arabidopsis lyrata subsp. lyrata</name>
    <name type="common">Lyre-leaved rock-cress</name>
    <dbReference type="NCBI Taxonomy" id="81972"/>
    <lineage>
        <taxon>Eukaryota</taxon>
        <taxon>Viridiplantae</taxon>
        <taxon>Streptophyta</taxon>
        <taxon>Embryophyta</taxon>
        <taxon>Tracheophyta</taxon>
        <taxon>Spermatophyta</taxon>
        <taxon>Magnoliopsida</taxon>
        <taxon>eudicotyledons</taxon>
        <taxon>Gunneridae</taxon>
        <taxon>Pentapetalae</taxon>
        <taxon>rosids</taxon>
        <taxon>malvids</taxon>
        <taxon>Brassicales</taxon>
        <taxon>Brassicaceae</taxon>
        <taxon>Camelineae</taxon>
        <taxon>Arabidopsis</taxon>
    </lineage>
</organism>
<gene>
    <name evidence="2" type="ORF">ARALYDRAFT_344346</name>
</gene>
<feature type="compositionally biased region" description="Basic and acidic residues" evidence="1">
    <location>
        <begin position="25"/>
        <end position="36"/>
    </location>
</feature>
<feature type="region of interest" description="Disordered" evidence="1">
    <location>
        <begin position="1"/>
        <end position="106"/>
    </location>
</feature>
<keyword evidence="3" id="KW-1185">Reference proteome</keyword>
<dbReference type="HOGENOM" id="CLU_1654532_0_0_1"/>
<name>D7LE85_ARALL</name>
<dbReference type="Proteomes" id="UP000008694">
    <property type="component" value="Unassembled WGS sequence"/>
</dbReference>
<proteinExistence type="predicted"/>
<feature type="compositionally biased region" description="Polar residues" evidence="1">
    <location>
        <begin position="76"/>
        <end position="86"/>
    </location>
</feature>
<feature type="region of interest" description="Disordered" evidence="1">
    <location>
        <begin position="122"/>
        <end position="160"/>
    </location>
</feature>
<reference evidence="3" key="1">
    <citation type="journal article" date="2011" name="Nat. Genet.">
        <title>The Arabidopsis lyrata genome sequence and the basis of rapid genome size change.</title>
        <authorList>
            <person name="Hu T.T."/>
            <person name="Pattyn P."/>
            <person name="Bakker E.G."/>
            <person name="Cao J."/>
            <person name="Cheng J.-F."/>
            <person name="Clark R.M."/>
            <person name="Fahlgren N."/>
            <person name="Fawcett J.A."/>
            <person name="Grimwood J."/>
            <person name="Gundlach H."/>
            <person name="Haberer G."/>
            <person name="Hollister J.D."/>
            <person name="Ossowski S."/>
            <person name="Ottilar R.P."/>
            <person name="Salamov A.A."/>
            <person name="Schneeberger K."/>
            <person name="Spannagl M."/>
            <person name="Wang X."/>
            <person name="Yang L."/>
            <person name="Nasrallah M.E."/>
            <person name="Bergelson J."/>
            <person name="Carrington J.C."/>
            <person name="Gaut B.S."/>
            <person name="Schmutz J."/>
            <person name="Mayer K.F.X."/>
            <person name="Van de Peer Y."/>
            <person name="Grigoriev I.V."/>
            <person name="Nordborg M."/>
            <person name="Weigel D."/>
            <person name="Guo Y.-L."/>
        </authorList>
    </citation>
    <scope>NUCLEOTIDE SEQUENCE [LARGE SCALE GENOMIC DNA]</scope>
    <source>
        <strain evidence="3">cv. MN47</strain>
    </source>
</reference>
<dbReference type="Gramene" id="fgenesh1_pg.C_scaffold_4000688">
    <property type="protein sequence ID" value="fgenesh1_pg.C_scaffold_4000688"/>
    <property type="gene ID" value="fgenesh1_pg.C_scaffold_4000688"/>
</dbReference>
<protein>
    <submittedName>
        <fullName evidence="2">Predicted protein</fullName>
    </submittedName>
</protein>
<evidence type="ECO:0000313" key="3">
    <source>
        <dbReference type="Proteomes" id="UP000008694"/>
    </source>
</evidence>
<evidence type="ECO:0000256" key="1">
    <source>
        <dbReference type="SAM" id="MobiDB-lite"/>
    </source>
</evidence>
<evidence type="ECO:0000313" key="2">
    <source>
        <dbReference type="EMBL" id="EFH55249.1"/>
    </source>
</evidence>
<sequence>MANTNQSWKTSHKAKEILSIQTSTHENDTHREDRGFRRVGVSCPQGEQPDTKKPGTLADTSRNVVVRLRNLRKNESTQGRETTPWHSQGKYARPPENTRMKEIQNRSTNKILLRRQRCETLGPEKESLHLGPSPSTCSRGREQEIPATRNRPLRTVDLRH</sequence>
<accession>D7LE85</accession>
<dbReference type="EMBL" id="GL348716">
    <property type="protein sequence ID" value="EFH55249.1"/>
    <property type="molecule type" value="Genomic_DNA"/>
</dbReference>
<dbReference type="AlphaFoldDB" id="D7LE85"/>